<accession>A0A6V8L7C4</accession>
<evidence type="ECO:0000313" key="3">
    <source>
        <dbReference type="Proteomes" id="UP000482960"/>
    </source>
</evidence>
<proteinExistence type="predicted"/>
<reference evidence="2 3" key="2">
    <citation type="submission" date="2020-03" db="EMBL/GenBank/DDBJ databases">
        <authorList>
            <person name="Ichikawa N."/>
            <person name="Kimura A."/>
            <person name="Kitahashi Y."/>
            <person name="Uohara A."/>
        </authorList>
    </citation>
    <scope>NUCLEOTIDE SEQUENCE [LARGE SCALE GENOMIC DNA]</scope>
    <source>
        <strain evidence="2 3">NBRC 108638</strain>
    </source>
</reference>
<comment type="caution">
    <text evidence="2">The sequence shown here is derived from an EMBL/GenBank/DDBJ whole genome shotgun (WGS) entry which is preliminary data.</text>
</comment>
<reference evidence="2 3" key="1">
    <citation type="submission" date="2020-03" db="EMBL/GenBank/DDBJ databases">
        <title>Whole genome shotgun sequence of Phytohabitans rumicis NBRC 108638.</title>
        <authorList>
            <person name="Komaki H."/>
            <person name="Tamura T."/>
        </authorList>
    </citation>
    <scope>NUCLEOTIDE SEQUENCE [LARGE SCALE GENOMIC DNA]</scope>
    <source>
        <strain evidence="2 3">NBRC 108638</strain>
    </source>
</reference>
<feature type="compositionally biased region" description="Pro residues" evidence="1">
    <location>
        <begin position="33"/>
        <end position="43"/>
    </location>
</feature>
<evidence type="ECO:0000256" key="1">
    <source>
        <dbReference type="SAM" id="MobiDB-lite"/>
    </source>
</evidence>
<dbReference type="EMBL" id="BLPG01000001">
    <property type="protein sequence ID" value="GFJ89897.1"/>
    <property type="molecule type" value="Genomic_DNA"/>
</dbReference>
<protein>
    <recommendedName>
        <fullName evidence="4">Secreted protein</fullName>
    </recommendedName>
</protein>
<feature type="region of interest" description="Disordered" evidence="1">
    <location>
        <begin position="32"/>
        <end position="72"/>
    </location>
</feature>
<name>A0A6V8L7C4_9ACTN</name>
<evidence type="ECO:0008006" key="4">
    <source>
        <dbReference type="Google" id="ProtNLM"/>
    </source>
</evidence>
<evidence type="ECO:0000313" key="2">
    <source>
        <dbReference type="EMBL" id="GFJ89897.1"/>
    </source>
</evidence>
<dbReference type="AlphaFoldDB" id="A0A6V8L7C4"/>
<keyword evidence="3" id="KW-1185">Reference proteome</keyword>
<sequence>MTNSRIAFFVAGLVIAVMGGFGLGRLTGGGDPTPIPAAAPPSDPGGGHTHAPGTGPHEHGGPGTTTARPGAEAGGLAVSASGYTLVPGATTLAQNQRNDFTFHVVDAQQRPVTAFEVVHDKPLHMIVVRRDLSGYQHLHPTMAPDGRWTVPLTLPAAGAWRAYADFTATGAAGRTAVTLGVDLTVSGSYAARPLPAQAKQATVAGFSVGYEGTPTSGAVQPLLFRVNGSLERYLGAYGHLVVLREGDLGYVHVHPEPELVDGAVKFWLTAPSAGRYRMFFDFQVAGKVHTAEFTLTV</sequence>
<dbReference type="Proteomes" id="UP000482960">
    <property type="component" value="Unassembled WGS sequence"/>
</dbReference>
<organism evidence="2 3">
    <name type="scientific">Phytohabitans rumicis</name>
    <dbReference type="NCBI Taxonomy" id="1076125"/>
    <lineage>
        <taxon>Bacteria</taxon>
        <taxon>Bacillati</taxon>
        <taxon>Actinomycetota</taxon>
        <taxon>Actinomycetes</taxon>
        <taxon>Micromonosporales</taxon>
        <taxon>Micromonosporaceae</taxon>
    </lineage>
</organism>
<dbReference type="RefSeq" id="WP_246277929.1">
    <property type="nucleotide sequence ID" value="NZ_BAABJB010000007.1"/>
</dbReference>
<gene>
    <name evidence="2" type="ORF">Prum_035390</name>
</gene>